<dbReference type="RefSeq" id="WP_015636888.1">
    <property type="nucleotide sequence ID" value="NC_021237.1"/>
</dbReference>
<evidence type="ECO:0000256" key="2">
    <source>
        <dbReference type="SAM" id="SignalP"/>
    </source>
</evidence>
<keyword evidence="2" id="KW-0732">Signal</keyword>
<feature type="domain" description="Phosphatidic acid phosphatase type 2/haloperoxidase" evidence="3">
    <location>
        <begin position="106"/>
        <end position="214"/>
    </location>
</feature>
<evidence type="ECO:0000313" key="4">
    <source>
        <dbReference type="EMBL" id="AGL86719.1"/>
    </source>
</evidence>
<dbReference type="Gene3D" id="1.20.144.10">
    <property type="entry name" value="Phosphatidic acid phosphatase type 2/haloperoxidase"/>
    <property type="match status" value="1"/>
</dbReference>
<dbReference type="Pfam" id="PF01569">
    <property type="entry name" value="PAP2"/>
    <property type="match status" value="1"/>
</dbReference>
<dbReference type="EC" id="3.1.3.2" evidence="1"/>
<dbReference type="InterPro" id="IPR000326">
    <property type="entry name" value="PAP2/HPO"/>
</dbReference>
<dbReference type="KEGG" id="pprc:PFLCHA0_c49700"/>
<dbReference type="Proteomes" id="UP000013940">
    <property type="component" value="Chromosome"/>
</dbReference>
<dbReference type="InterPro" id="IPR001011">
    <property type="entry name" value="Acid_Pase_classA_bac"/>
</dbReference>
<dbReference type="GO" id="GO:0030288">
    <property type="term" value="C:outer membrane-bounded periplasmic space"/>
    <property type="evidence" value="ECO:0007669"/>
    <property type="project" value="InterPro"/>
</dbReference>
<comment type="catalytic activity">
    <reaction evidence="1">
        <text>a phosphate monoester + H2O = an alcohol + phosphate</text>
        <dbReference type="Rhea" id="RHEA:15017"/>
        <dbReference type="ChEBI" id="CHEBI:15377"/>
        <dbReference type="ChEBI" id="CHEBI:30879"/>
        <dbReference type="ChEBI" id="CHEBI:43474"/>
        <dbReference type="ChEBI" id="CHEBI:67140"/>
        <dbReference type="EC" id="3.1.3.2"/>
    </reaction>
</comment>
<organism evidence="4 5">
    <name type="scientific">Pseudomonas protegens (strain DSM 19095 / LMG 27888 / CFBP 6595 / CHA0)</name>
    <dbReference type="NCBI Taxonomy" id="1124983"/>
    <lineage>
        <taxon>Bacteria</taxon>
        <taxon>Pseudomonadati</taxon>
        <taxon>Pseudomonadota</taxon>
        <taxon>Gammaproteobacteria</taxon>
        <taxon>Pseudomonadales</taxon>
        <taxon>Pseudomonadaceae</taxon>
        <taxon>Pseudomonas</taxon>
    </lineage>
</organism>
<dbReference type="PIRSF" id="PIRSF000897">
    <property type="entry name" value="Acid_Ptase_ClsA"/>
    <property type="match status" value="1"/>
</dbReference>
<accession>A0A2C9ESZ5</accession>
<dbReference type="eggNOG" id="COG0671">
    <property type="taxonomic scope" value="Bacteria"/>
</dbReference>
<dbReference type="CDD" id="cd03397">
    <property type="entry name" value="PAP2_acid_phosphatase"/>
    <property type="match status" value="1"/>
</dbReference>
<proteinExistence type="inferred from homology"/>
<dbReference type="AlphaFoldDB" id="A0A2C9ESZ5"/>
<feature type="chain" id="PRO_5012971357" description="Acid phosphatase" evidence="2">
    <location>
        <begin position="23"/>
        <end position="237"/>
    </location>
</feature>
<protein>
    <recommendedName>
        <fullName evidence="1">Acid phosphatase</fullName>
        <ecNumber evidence="1">3.1.3.2</ecNumber>
    </recommendedName>
</protein>
<dbReference type="SMART" id="SM00014">
    <property type="entry name" value="acidPPc"/>
    <property type="match status" value="1"/>
</dbReference>
<dbReference type="GeneID" id="57477968"/>
<gene>
    <name evidence="4" type="ORF">PFLCHA0_c49700</name>
</gene>
<dbReference type="InterPro" id="IPR036938">
    <property type="entry name" value="PAP2/HPO_sf"/>
</dbReference>
<sequence>MTGKPLAMLGAILLIVSLGTHAAQPPVQPYLAPQALDLAAFLPPPPLAGSSEDRQDLETVLLVQGQRTPQQVAQAKRDDHLSDAVFPFAGEIFGPQFTLDRHPLTAQFFRRTLKDLVQTLMPTKAHFARPRPYELSAEVKPVLAPPMGESYPSGHTMDAYLSAILLARMVPEKRDELFARAAAAGQSRVVAGVHYPTDLEGGRISAVALAVELLHNPEALDDFNRARRELRATLALD</sequence>
<dbReference type="GO" id="GO:0003993">
    <property type="term" value="F:acid phosphatase activity"/>
    <property type="evidence" value="ECO:0007669"/>
    <property type="project" value="UniProtKB-EC"/>
</dbReference>
<dbReference type="HOGENOM" id="CLU_079861_1_0_6"/>
<evidence type="ECO:0000256" key="1">
    <source>
        <dbReference type="PIRNR" id="PIRNR000897"/>
    </source>
</evidence>
<dbReference type="EMBL" id="CP003190">
    <property type="protein sequence ID" value="AGL86719.1"/>
    <property type="molecule type" value="Genomic_DNA"/>
</dbReference>
<keyword evidence="1" id="KW-0378">Hydrolase</keyword>
<comment type="similarity">
    <text evidence="1">Belongs to the class A bacterial acid phosphatase family.</text>
</comment>
<dbReference type="SUPFAM" id="SSF48317">
    <property type="entry name" value="Acid phosphatase/Vanadium-dependent haloperoxidase"/>
    <property type="match status" value="1"/>
</dbReference>
<evidence type="ECO:0000259" key="3">
    <source>
        <dbReference type="SMART" id="SM00014"/>
    </source>
</evidence>
<name>A0A2C9ESZ5_PSEPH</name>
<evidence type="ECO:0000313" key="5">
    <source>
        <dbReference type="Proteomes" id="UP000013940"/>
    </source>
</evidence>
<reference evidence="5" key="1">
    <citation type="journal article" date="2014" name="Genome Announc.">
        <title>Full-genome sequence of the plant growth-promoting bacterium Pseudomonas protegens CHA0.</title>
        <authorList>
            <person name="Jousset A."/>
            <person name="Schuldes J."/>
            <person name="Keel C."/>
            <person name="Maurhofer M."/>
            <person name="Daniel R."/>
            <person name="Scheu S."/>
            <person name="Thuermer A."/>
        </authorList>
    </citation>
    <scope>NUCLEOTIDE SEQUENCE [LARGE SCALE GENOMIC DNA]</scope>
    <source>
        <strain evidence="5">DSM 19095 / LMG 27888 / CFBP 6595 / CHA0</strain>
    </source>
</reference>
<feature type="signal peptide" evidence="2">
    <location>
        <begin position="1"/>
        <end position="22"/>
    </location>
</feature>